<dbReference type="RefSeq" id="WP_272651852.1">
    <property type="nucleotide sequence ID" value="NZ_JAZDDG010000006.1"/>
</dbReference>
<evidence type="ECO:0000313" key="2">
    <source>
        <dbReference type="EMBL" id="MEE1977162.1"/>
    </source>
</evidence>
<keyword evidence="3" id="KW-1185">Reference proteome</keyword>
<keyword evidence="2" id="KW-0808">Transferase</keyword>
<evidence type="ECO:0000259" key="1">
    <source>
        <dbReference type="Pfam" id="PF00534"/>
    </source>
</evidence>
<dbReference type="EMBL" id="JAZDDG010000006">
    <property type="protein sequence ID" value="MEE1977162.1"/>
    <property type="molecule type" value="Genomic_DNA"/>
</dbReference>
<sequence>MKIVIVHYRYYHGSGPETYLFNVKRLFENNGHTVIPFSASYPNNEPSPYSEYFYKPIVDKFHLNENKNSISVTDQIKIVKNSFYNKDVFKKLTGLLNDERPDVVYVLQYGTKLSTSIFDAAYSLNIPVVLRLSDFNLVCAKNTFFNKGQICTKCIDNRFNSVMDKCVHDSLTQSFVYFLIQKFNHIRHFQNKIDAFIVPSVNTMNLIKKTDQFKHGNFYHVPTFISKEEDQRFLNKKKSSLNAGIRLCYLGRVSEDKGLDILINAMINCIKKGIKVELDIIGDFNSDFGFNLKKEVDRFGSKQIKFLGVIDSNEVNITLRNYHFSVVPSKWYDNMPNSLIESSLEGVPVIVSKIGSLEELIQNGYNGFTFEHLSSKSLEATIISLVDLGEKEYYKVSENCIKWIREYCDKEKHLKRLLKIFKRVINEKTSK</sequence>
<feature type="domain" description="Glycosyl transferase family 1" evidence="1">
    <location>
        <begin position="242"/>
        <end position="399"/>
    </location>
</feature>
<dbReference type="EC" id="2.4.-.-" evidence="2"/>
<accession>A0ABU7IW32</accession>
<reference evidence="2 3" key="1">
    <citation type="submission" date="2024-01" db="EMBL/GenBank/DDBJ databases">
        <title>Maribacter spp. originated from different algae showed divergent polysaccharides utilization ability.</title>
        <authorList>
            <person name="Wang H."/>
            <person name="Wu Y."/>
        </authorList>
    </citation>
    <scope>NUCLEOTIDE SEQUENCE [LARGE SCALE GENOMIC DNA]</scope>
    <source>
        <strain evidence="2 3">PR1</strain>
    </source>
</reference>
<dbReference type="CDD" id="cd03801">
    <property type="entry name" value="GT4_PimA-like"/>
    <property type="match status" value="1"/>
</dbReference>
<organism evidence="2 3">
    <name type="scientific">Maribacter cobaltidurans</name>
    <dbReference type="NCBI Taxonomy" id="1178778"/>
    <lineage>
        <taxon>Bacteria</taxon>
        <taxon>Pseudomonadati</taxon>
        <taxon>Bacteroidota</taxon>
        <taxon>Flavobacteriia</taxon>
        <taxon>Flavobacteriales</taxon>
        <taxon>Flavobacteriaceae</taxon>
        <taxon>Maribacter</taxon>
    </lineage>
</organism>
<comment type="caution">
    <text evidence="2">The sequence shown here is derived from an EMBL/GenBank/DDBJ whole genome shotgun (WGS) entry which is preliminary data.</text>
</comment>
<dbReference type="GO" id="GO:0016757">
    <property type="term" value="F:glycosyltransferase activity"/>
    <property type="evidence" value="ECO:0007669"/>
    <property type="project" value="UniProtKB-KW"/>
</dbReference>
<dbReference type="Pfam" id="PF00534">
    <property type="entry name" value="Glycos_transf_1"/>
    <property type="match status" value="1"/>
</dbReference>
<name>A0ABU7IW32_9FLAO</name>
<dbReference type="PANTHER" id="PTHR12526:SF638">
    <property type="entry name" value="SPORE COAT PROTEIN SA"/>
    <property type="match status" value="1"/>
</dbReference>
<proteinExistence type="predicted"/>
<evidence type="ECO:0000313" key="3">
    <source>
        <dbReference type="Proteomes" id="UP001356308"/>
    </source>
</evidence>
<protein>
    <submittedName>
        <fullName evidence="2">Glycosyltransferase family 4 protein</fullName>
        <ecNumber evidence="2">2.4.-.-</ecNumber>
    </submittedName>
</protein>
<dbReference type="Gene3D" id="3.40.50.2000">
    <property type="entry name" value="Glycogen Phosphorylase B"/>
    <property type="match status" value="2"/>
</dbReference>
<dbReference type="PANTHER" id="PTHR12526">
    <property type="entry name" value="GLYCOSYLTRANSFERASE"/>
    <property type="match status" value="1"/>
</dbReference>
<dbReference type="Proteomes" id="UP001356308">
    <property type="component" value="Unassembled WGS sequence"/>
</dbReference>
<dbReference type="InterPro" id="IPR001296">
    <property type="entry name" value="Glyco_trans_1"/>
</dbReference>
<dbReference type="SUPFAM" id="SSF53756">
    <property type="entry name" value="UDP-Glycosyltransferase/glycogen phosphorylase"/>
    <property type="match status" value="1"/>
</dbReference>
<keyword evidence="2" id="KW-0328">Glycosyltransferase</keyword>
<gene>
    <name evidence="2" type="ORF">V1I91_13830</name>
</gene>